<proteinExistence type="predicted"/>
<reference evidence="2" key="1">
    <citation type="journal article" date="2023" name="Front. Plant Sci.">
        <title>Chromosomal-level genome assembly of Melastoma candidum provides insights into trichome evolution.</title>
        <authorList>
            <person name="Zhong Y."/>
            <person name="Wu W."/>
            <person name="Sun C."/>
            <person name="Zou P."/>
            <person name="Liu Y."/>
            <person name="Dai S."/>
            <person name="Zhou R."/>
        </authorList>
    </citation>
    <scope>NUCLEOTIDE SEQUENCE [LARGE SCALE GENOMIC DNA]</scope>
</reference>
<comment type="caution">
    <text evidence="1">The sequence shown here is derived from an EMBL/GenBank/DDBJ whole genome shotgun (WGS) entry which is preliminary data.</text>
</comment>
<sequence length="105" mass="11593">MAASKGFHRHMRGEYVFVADRTVVLKAFLPADVHREGSRHARVAVHTVEVIDPESFPNPAQIAVGAVINLPAQKLFMFTDNNLLTMSITAPFKHLSSSKILQIGQ</sequence>
<evidence type="ECO:0000313" key="2">
    <source>
        <dbReference type="Proteomes" id="UP001057402"/>
    </source>
</evidence>
<evidence type="ECO:0000313" key="1">
    <source>
        <dbReference type="EMBL" id="KAI4329595.1"/>
    </source>
</evidence>
<name>A0ACB9N0G9_9MYRT</name>
<dbReference type="Proteomes" id="UP001057402">
    <property type="component" value="Chromosome 8"/>
</dbReference>
<dbReference type="EMBL" id="CM042887">
    <property type="protein sequence ID" value="KAI4329595.1"/>
    <property type="molecule type" value="Genomic_DNA"/>
</dbReference>
<keyword evidence="2" id="KW-1185">Reference proteome</keyword>
<protein>
    <submittedName>
        <fullName evidence="1">Uncharacterized protein</fullName>
    </submittedName>
</protein>
<organism evidence="1 2">
    <name type="scientific">Melastoma candidum</name>
    <dbReference type="NCBI Taxonomy" id="119954"/>
    <lineage>
        <taxon>Eukaryota</taxon>
        <taxon>Viridiplantae</taxon>
        <taxon>Streptophyta</taxon>
        <taxon>Embryophyta</taxon>
        <taxon>Tracheophyta</taxon>
        <taxon>Spermatophyta</taxon>
        <taxon>Magnoliopsida</taxon>
        <taxon>eudicotyledons</taxon>
        <taxon>Gunneridae</taxon>
        <taxon>Pentapetalae</taxon>
        <taxon>rosids</taxon>
        <taxon>malvids</taxon>
        <taxon>Myrtales</taxon>
        <taxon>Melastomataceae</taxon>
        <taxon>Melastomatoideae</taxon>
        <taxon>Melastomateae</taxon>
        <taxon>Melastoma</taxon>
    </lineage>
</organism>
<accession>A0ACB9N0G9</accession>
<gene>
    <name evidence="1" type="ORF">MLD38_027965</name>
</gene>